<dbReference type="GO" id="GO:0008757">
    <property type="term" value="F:S-adenosylmethionine-dependent methyltransferase activity"/>
    <property type="evidence" value="ECO:0007669"/>
    <property type="project" value="InterPro"/>
</dbReference>
<evidence type="ECO:0000313" key="2">
    <source>
        <dbReference type="EMBL" id="UUX91685.1"/>
    </source>
</evidence>
<reference evidence="2" key="1">
    <citation type="submission" date="2022-04" db="EMBL/GenBank/DDBJ databases">
        <title>Complete genome of Methanoplanus endosymbiosus DSM 3599.</title>
        <authorList>
            <person name="Chen S.-C."/>
            <person name="You Y.-T."/>
            <person name="Zhou Y.-Z."/>
            <person name="Lai M.-C."/>
        </authorList>
    </citation>
    <scope>NUCLEOTIDE SEQUENCE</scope>
    <source>
        <strain evidence="2">DSM 3599</strain>
    </source>
</reference>
<sequence length="231" mass="27194">MIQKVKKIFDHIMLNPTYVSTKKIEQVLKKSKLLNCNKILDVGCGDKKYHKLFSSSSYIGLEYPSNTEDHPVDIKLPDIWGDARKLPFKDNYFEALICFQVLEHIPETSEIIQEFNRVLMLDGKLIISVPHSYRIHESPYDFWRFTKYGLIYLLLKNGFEIIQIEPTTNSFYNAWNILLTTLFQPNVKCTKLKIAILTLTMYFLKLTVYNMDDQKEWENPVDWIVIAKKSK</sequence>
<dbReference type="Proteomes" id="UP001060368">
    <property type="component" value="Chromosome"/>
</dbReference>
<dbReference type="GeneID" id="74308019"/>
<evidence type="ECO:0000259" key="1">
    <source>
        <dbReference type="Pfam" id="PF08241"/>
    </source>
</evidence>
<dbReference type="Gene3D" id="3.40.50.150">
    <property type="entry name" value="Vaccinia Virus protein VP39"/>
    <property type="match status" value="1"/>
</dbReference>
<name>A0A9E7PKC6_9EURY</name>
<organism evidence="2 3">
    <name type="scientific">Methanoplanus endosymbiosus</name>
    <dbReference type="NCBI Taxonomy" id="33865"/>
    <lineage>
        <taxon>Archaea</taxon>
        <taxon>Methanobacteriati</taxon>
        <taxon>Methanobacteriota</taxon>
        <taxon>Stenosarchaea group</taxon>
        <taxon>Methanomicrobia</taxon>
        <taxon>Methanomicrobiales</taxon>
        <taxon>Methanomicrobiaceae</taxon>
        <taxon>Methanoplanus</taxon>
    </lineage>
</organism>
<dbReference type="RefSeq" id="WP_257741838.1">
    <property type="nucleotide sequence ID" value="NZ_CP096115.1"/>
</dbReference>
<keyword evidence="3" id="KW-1185">Reference proteome</keyword>
<dbReference type="EMBL" id="CP096115">
    <property type="protein sequence ID" value="UUX91685.1"/>
    <property type="molecule type" value="Genomic_DNA"/>
</dbReference>
<dbReference type="KEGG" id="mend:L6E24_09920"/>
<dbReference type="GO" id="GO:0032259">
    <property type="term" value="P:methylation"/>
    <property type="evidence" value="ECO:0007669"/>
    <property type="project" value="UniProtKB-KW"/>
</dbReference>
<proteinExistence type="predicted"/>
<evidence type="ECO:0000313" key="3">
    <source>
        <dbReference type="Proteomes" id="UP001060368"/>
    </source>
</evidence>
<dbReference type="Pfam" id="PF08241">
    <property type="entry name" value="Methyltransf_11"/>
    <property type="match status" value="1"/>
</dbReference>
<feature type="domain" description="Methyltransferase type 11" evidence="1">
    <location>
        <begin position="40"/>
        <end position="127"/>
    </location>
</feature>
<keyword evidence="2" id="KW-0808">Transferase</keyword>
<dbReference type="SUPFAM" id="SSF53335">
    <property type="entry name" value="S-adenosyl-L-methionine-dependent methyltransferases"/>
    <property type="match status" value="1"/>
</dbReference>
<protein>
    <submittedName>
        <fullName evidence="2">Class I SAM-dependent methyltransferase</fullName>
    </submittedName>
</protein>
<accession>A0A9E7PKC6</accession>
<keyword evidence="2" id="KW-0489">Methyltransferase</keyword>
<dbReference type="AlphaFoldDB" id="A0A9E7PKC6"/>
<gene>
    <name evidence="2" type="ORF">L6E24_09920</name>
</gene>
<dbReference type="InterPro" id="IPR013216">
    <property type="entry name" value="Methyltransf_11"/>
</dbReference>
<dbReference type="InterPro" id="IPR029063">
    <property type="entry name" value="SAM-dependent_MTases_sf"/>
</dbReference>